<sequence length="37" mass="4242">MNMSCYLDTLSLQEAQKATDRFITSSQRLSEYGLARL</sequence>
<evidence type="ECO:0000313" key="2">
    <source>
        <dbReference type="Proteomes" id="UP000004001"/>
    </source>
</evidence>
<proteinExistence type="predicted"/>
<evidence type="ECO:0000313" key="1">
    <source>
        <dbReference type="EMBL" id="EFA97859.1"/>
    </source>
</evidence>
<dbReference type="EMBL" id="ADEF01000021">
    <property type="protein sequence ID" value="EFA97859.1"/>
    <property type="molecule type" value="Genomic_DNA"/>
</dbReference>
<reference evidence="1 2" key="1">
    <citation type="submission" date="2009-12" db="EMBL/GenBank/DDBJ databases">
        <title>Genome Sequence of Prevotella timonensis CRIS 5C-B1.</title>
        <authorList>
            <person name="Durkin A.S."/>
            <person name="Madupu R."/>
            <person name="Torralba M."/>
            <person name="Methe B."/>
            <person name="Sutton G."/>
            <person name="Strausberg R.L."/>
            <person name="Nelson K.E."/>
        </authorList>
    </citation>
    <scope>NUCLEOTIDE SEQUENCE [LARGE SCALE GENOMIC DNA]</scope>
    <source>
        <strain evidence="1 2">CRIS 5C-B1</strain>
    </source>
</reference>
<dbReference type="Proteomes" id="UP000004001">
    <property type="component" value="Unassembled WGS sequence"/>
</dbReference>
<dbReference type="AlphaFoldDB" id="D1VYE5"/>
<name>D1VYE5_9BACT</name>
<organism evidence="1 2">
    <name type="scientific">Hoylesella timonensis CRIS 5C-B1</name>
    <dbReference type="NCBI Taxonomy" id="679189"/>
    <lineage>
        <taxon>Bacteria</taxon>
        <taxon>Pseudomonadati</taxon>
        <taxon>Bacteroidota</taxon>
        <taxon>Bacteroidia</taxon>
        <taxon>Bacteroidales</taxon>
        <taxon>Prevotellaceae</taxon>
        <taxon>Hoylesella</taxon>
    </lineage>
</organism>
<protein>
    <submittedName>
        <fullName evidence="1">Uncharacterized protein</fullName>
    </submittedName>
</protein>
<accession>D1VYE5</accession>
<gene>
    <name evidence="1" type="ORF">HMPREF9019_1669</name>
</gene>
<comment type="caution">
    <text evidence="1">The sequence shown here is derived from an EMBL/GenBank/DDBJ whole genome shotgun (WGS) entry which is preliminary data.</text>
</comment>
<keyword evidence="2" id="KW-1185">Reference proteome</keyword>